<evidence type="ECO:0000256" key="5">
    <source>
        <dbReference type="ARBA" id="ARBA00022777"/>
    </source>
</evidence>
<dbReference type="PIRSF" id="PIRSF000654">
    <property type="entry name" value="Integrin-linked_kinase"/>
    <property type="match status" value="1"/>
</dbReference>
<dbReference type="EMBL" id="CAXDID020000554">
    <property type="protein sequence ID" value="CAL6102375.1"/>
    <property type="molecule type" value="Genomic_DNA"/>
</dbReference>
<reference evidence="11 12" key="2">
    <citation type="submission" date="2024-07" db="EMBL/GenBank/DDBJ databases">
        <authorList>
            <person name="Akdeniz Z."/>
        </authorList>
    </citation>
    <scope>NUCLEOTIDE SEQUENCE [LARGE SCALE GENOMIC DNA]</scope>
</reference>
<dbReference type="SMART" id="SM00220">
    <property type="entry name" value="S_TKc"/>
    <property type="match status" value="1"/>
</dbReference>
<evidence type="ECO:0000256" key="6">
    <source>
        <dbReference type="ARBA" id="ARBA00022840"/>
    </source>
</evidence>
<dbReference type="EC" id="2.7.11.1" evidence="1"/>
<dbReference type="Gene3D" id="1.10.510.10">
    <property type="entry name" value="Transferase(Phosphotransferase) domain 1"/>
    <property type="match status" value="1"/>
</dbReference>
<evidence type="ECO:0000256" key="7">
    <source>
        <dbReference type="ARBA" id="ARBA00047899"/>
    </source>
</evidence>
<evidence type="ECO:0000256" key="3">
    <source>
        <dbReference type="ARBA" id="ARBA00022679"/>
    </source>
</evidence>
<accession>A0AA86ND35</accession>
<keyword evidence="2" id="KW-0723">Serine/threonine-protein kinase</keyword>
<dbReference type="Proteomes" id="UP001642409">
    <property type="component" value="Unassembled WGS sequence"/>
</dbReference>
<dbReference type="PROSITE" id="PS00108">
    <property type="entry name" value="PROTEIN_KINASE_ST"/>
    <property type="match status" value="1"/>
</dbReference>
<evidence type="ECO:0000259" key="9">
    <source>
        <dbReference type="PROSITE" id="PS50011"/>
    </source>
</evidence>
<keyword evidence="4" id="KW-0547">Nucleotide-binding</keyword>
<feature type="domain" description="Protein kinase" evidence="9">
    <location>
        <begin position="5"/>
        <end position="258"/>
    </location>
</feature>
<keyword evidence="6" id="KW-0067">ATP-binding</keyword>
<dbReference type="GO" id="GO:0005524">
    <property type="term" value="F:ATP binding"/>
    <property type="evidence" value="ECO:0007669"/>
    <property type="project" value="UniProtKB-KW"/>
</dbReference>
<comment type="caution">
    <text evidence="10">The sequence shown here is derived from an EMBL/GenBank/DDBJ whole genome shotgun (WGS) entry which is preliminary data.</text>
</comment>
<dbReference type="PROSITE" id="PS50011">
    <property type="entry name" value="PROTEIN_KINASE_DOM"/>
    <property type="match status" value="1"/>
</dbReference>
<evidence type="ECO:0000313" key="10">
    <source>
        <dbReference type="EMBL" id="CAI9917419.1"/>
    </source>
</evidence>
<evidence type="ECO:0000256" key="1">
    <source>
        <dbReference type="ARBA" id="ARBA00012513"/>
    </source>
</evidence>
<dbReference type="InterPro" id="IPR051131">
    <property type="entry name" value="NEK_Ser/Thr_kinase_NIMA"/>
</dbReference>
<evidence type="ECO:0000313" key="12">
    <source>
        <dbReference type="Proteomes" id="UP001642409"/>
    </source>
</evidence>
<dbReference type="GO" id="GO:0004674">
    <property type="term" value="F:protein serine/threonine kinase activity"/>
    <property type="evidence" value="ECO:0007669"/>
    <property type="project" value="UniProtKB-KW"/>
</dbReference>
<dbReference type="InterPro" id="IPR008271">
    <property type="entry name" value="Ser/Thr_kinase_AS"/>
</dbReference>
<keyword evidence="3" id="KW-0808">Transferase</keyword>
<dbReference type="AlphaFoldDB" id="A0AA86ND35"/>
<evidence type="ECO:0000256" key="2">
    <source>
        <dbReference type="ARBA" id="ARBA00022527"/>
    </source>
</evidence>
<dbReference type="Pfam" id="PF00069">
    <property type="entry name" value="Pkinase"/>
    <property type="match status" value="1"/>
</dbReference>
<dbReference type="InterPro" id="IPR011009">
    <property type="entry name" value="Kinase-like_dom_sf"/>
</dbReference>
<dbReference type="SUPFAM" id="SSF56112">
    <property type="entry name" value="Protein kinase-like (PK-like)"/>
    <property type="match status" value="1"/>
</dbReference>
<evidence type="ECO:0000256" key="8">
    <source>
        <dbReference type="ARBA" id="ARBA00048679"/>
    </source>
</evidence>
<reference evidence="10" key="1">
    <citation type="submission" date="2023-06" db="EMBL/GenBank/DDBJ databases">
        <authorList>
            <person name="Kurt Z."/>
        </authorList>
    </citation>
    <scope>NUCLEOTIDE SEQUENCE</scope>
</reference>
<dbReference type="PANTHER" id="PTHR44899">
    <property type="entry name" value="CAMK FAMILY PROTEIN KINASE"/>
    <property type="match status" value="1"/>
</dbReference>
<proteinExistence type="predicted"/>
<keyword evidence="12" id="KW-1185">Reference proteome</keyword>
<evidence type="ECO:0000313" key="11">
    <source>
        <dbReference type="EMBL" id="CAL6102375.1"/>
    </source>
</evidence>
<sequence>MESRYIVKQYMSRGAQAETFVALDTESDVQVILKLTHKADLTVNQQNQLLREAQLQRKISSEFVVKVLNAYETASDIVTVLEFAPFGDFETQIQKRSAPFDESAIITWAMQLLLGLKHTHSNNIIHRDVKTANIVLIQDDKFPNAKAMLCDFGIATENDLAKTVVGTPYYMSPQACKGLNYGQKTDIWALGVVLYRLCTFEYPFFAGNQIALRARIASGVFQEVKGYSEELTGLINRMLEQNEALRPEAEELLKDPIFESRVRHFKYNEDADTVEGTQ</sequence>
<evidence type="ECO:0000256" key="4">
    <source>
        <dbReference type="ARBA" id="ARBA00022741"/>
    </source>
</evidence>
<dbReference type="EMBL" id="CATOUU010000131">
    <property type="protein sequence ID" value="CAI9917419.1"/>
    <property type="molecule type" value="Genomic_DNA"/>
</dbReference>
<organism evidence="10">
    <name type="scientific">Hexamita inflata</name>
    <dbReference type="NCBI Taxonomy" id="28002"/>
    <lineage>
        <taxon>Eukaryota</taxon>
        <taxon>Metamonada</taxon>
        <taxon>Diplomonadida</taxon>
        <taxon>Hexamitidae</taxon>
        <taxon>Hexamitinae</taxon>
        <taxon>Hexamita</taxon>
    </lineage>
</organism>
<keyword evidence="5 11" id="KW-0418">Kinase</keyword>
<dbReference type="InterPro" id="IPR000719">
    <property type="entry name" value="Prot_kinase_dom"/>
</dbReference>
<dbReference type="PANTHER" id="PTHR44899:SF3">
    <property type="entry name" value="SERINE_THREONINE-PROTEIN KINASE NEK1"/>
    <property type="match status" value="1"/>
</dbReference>
<protein>
    <recommendedName>
        <fullName evidence="1">non-specific serine/threonine protein kinase</fullName>
        <ecNumber evidence="1">2.7.11.1</ecNumber>
    </recommendedName>
</protein>
<gene>
    <name evidence="10" type="ORF">HINF_LOCUS5064</name>
    <name evidence="11" type="ORF">HINF_LOCUS71637</name>
</gene>
<name>A0AA86ND35_9EUKA</name>
<comment type="catalytic activity">
    <reaction evidence="7">
        <text>L-threonyl-[protein] + ATP = O-phospho-L-threonyl-[protein] + ADP + H(+)</text>
        <dbReference type="Rhea" id="RHEA:46608"/>
        <dbReference type="Rhea" id="RHEA-COMP:11060"/>
        <dbReference type="Rhea" id="RHEA-COMP:11605"/>
        <dbReference type="ChEBI" id="CHEBI:15378"/>
        <dbReference type="ChEBI" id="CHEBI:30013"/>
        <dbReference type="ChEBI" id="CHEBI:30616"/>
        <dbReference type="ChEBI" id="CHEBI:61977"/>
        <dbReference type="ChEBI" id="CHEBI:456216"/>
        <dbReference type="EC" id="2.7.11.1"/>
    </reaction>
</comment>
<comment type="catalytic activity">
    <reaction evidence="8">
        <text>L-seryl-[protein] + ATP = O-phospho-L-seryl-[protein] + ADP + H(+)</text>
        <dbReference type="Rhea" id="RHEA:17989"/>
        <dbReference type="Rhea" id="RHEA-COMP:9863"/>
        <dbReference type="Rhea" id="RHEA-COMP:11604"/>
        <dbReference type="ChEBI" id="CHEBI:15378"/>
        <dbReference type="ChEBI" id="CHEBI:29999"/>
        <dbReference type="ChEBI" id="CHEBI:30616"/>
        <dbReference type="ChEBI" id="CHEBI:83421"/>
        <dbReference type="ChEBI" id="CHEBI:456216"/>
        <dbReference type="EC" id="2.7.11.1"/>
    </reaction>
</comment>